<name>A0A921MCJ6_9MICO</name>
<evidence type="ECO:0000313" key="2">
    <source>
        <dbReference type="EMBL" id="HJG79552.1"/>
    </source>
</evidence>
<dbReference type="GO" id="GO:0008237">
    <property type="term" value="F:metallopeptidase activity"/>
    <property type="evidence" value="ECO:0007669"/>
    <property type="project" value="UniProtKB-KW"/>
</dbReference>
<dbReference type="InterPro" id="IPR022454">
    <property type="entry name" value="CHP03883_F420-assoc"/>
</dbReference>
<dbReference type="InterPro" id="IPR018766">
    <property type="entry name" value="Zinicin_2"/>
</dbReference>
<accession>A0A921MCJ6</accession>
<dbReference type="Gene3D" id="1.20.150.30">
    <property type="entry name" value="Zincin-like metallopeptidase, N-terminal domain"/>
    <property type="match status" value="1"/>
</dbReference>
<gene>
    <name evidence="2" type="ORF">K8V08_03980</name>
</gene>
<dbReference type="Proteomes" id="UP000784435">
    <property type="component" value="Unassembled WGS sequence"/>
</dbReference>
<dbReference type="SUPFAM" id="SSF55486">
    <property type="entry name" value="Metalloproteases ('zincins'), catalytic domain"/>
    <property type="match status" value="1"/>
</dbReference>
<keyword evidence="2" id="KW-0378">Hydrolase</keyword>
<keyword evidence="2" id="KW-0645">Protease</keyword>
<dbReference type="Pfam" id="PF10103">
    <property type="entry name" value="Zincin_2"/>
    <property type="match status" value="1"/>
</dbReference>
<comment type="caution">
    <text evidence="2">The sequence shown here is derived from an EMBL/GenBank/DDBJ whole genome shotgun (WGS) entry which is preliminary data.</text>
</comment>
<dbReference type="PANTHER" id="PTHR39420:SF1">
    <property type="entry name" value="HYDROLASE"/>
    <property type="match status" value="1"/>
</dbReference>
<protein>
    <submittedName>
        <fullName evidence="2">Zinc-dependent metalloprotease</fullName>
    </submittedName>
</protein>
<dbReference type="InterPro" id="IPR042271">
    <property type="entry name" value="Zinicin_2_N"/>
</dbReference>
<organism evidence="2 3">
    <name type="scientific">Brevibacterium senegalense</name>
    <dbReference type="NCBI Taxonomy" id="1033736"/>
    <lineage>
        <taxon>Bacteria</taxon>
        <taxon>Bacillati</taxon>
        <taxon>Actinomycetota</taxon>
        <taxon>Actinomycetes</taxon>
        <taxon>Micrococcales</taxon>
        <taxon>Brevibacteriaceae</taxon>
        <taxon>Brevibacterium</taxon>
    </lineage>
</organism>
<reference evidence="2" key="2">
    <citation type="submission" date="2021-09" db="EMBL/GenBank/DDBJ databases">
        <authorList>
            <person name="Gilroy R."/>
        </authorList>
    </citation>
    <scope>NUCLEOTIDE SEQUENCE</scope>
    <source>
        <strain evidence="2">ChiGjej5B5-7349</strain>
    </source>
</reference>
<evidence type="ECO:0000313" key="3">
    <source>
        <dbReference type="Proteomes" id="UP000784435"/>
    </source>
</evidence>
<feature type="compositionally biased region" description="Low complexity" evidence="1">
    <location>
        <begin position="352"/>
        <end position="364"/>
    </location>
</feature>
<dbReference type="PANTHER" id="PTHR39420">
    <property type="match status" value="1"/>
</dbReference>
<sequence>MDDAVDILDRRLLERTVRELVPGGPVLPQAETAEVVADLREAAQTAVDLVLDVMRLPQEQADAARARAAAGPVLVVDRLGWTKATGQSLTAMVDGALPPQARSALESGRIPNTLETAAVLAVLSTRVLGQFDPFGGGPHPAGSGRLLLVAPTVAQTEAALDVPPRDFRLWVALHESTHRMQFAAAPWLRDHLSALLTTLLGEDASLTSPVALGPILRRLPEILRGETELLDVLTGPETREVLDRIVAVMSLLEGHADVVMDAVGTSVIPSLPTIRARFENRRDEGVGPGGAIGRLLGMDAKLRQYREGAAFVRAVVREAGHEGLARVFESPQALPTPEEIGRPQLWLDRNRAVAGDAAGTPGAADSVGTGDTRDSADPA</sequence>
<keyword evidence="2" id="KW-0482">Metalloprotease</keyword>
<feature type="region of interest" description="Disordered" evidence="1">
    <location>
        <begin position="351"/>
        <end position="379"/>
    </location>
</feature>
<dbReference type="EMBL" id="DYUK01000082">
    <property type="protein sequence ID" value="HJG79552.1"/>
    <property type="molecule type" value="Genomic_DNA"/>
</dbReference>
<dbReference type="AlphaFoldDB" id="A0A921MCJ6"/>
<proteinExistence type="predicted"/>
<evidence type="ECO:0000256" key="1">
    <source>
        <dbReference type="SAM" id="MobiDB-lite"/>
    </source>
</evidence>
<dbReference type="NCBIfam" id="TIGR03624">
    <property type="entry name" value="putative hydrolase"/>
    <property type="match status" value="1"/>
</dbReference>
<dbReference type="NCBIfam" id="TIGR03883">
    <property type="entry name" value="DUF2342_F420"/>
    <property type="match status" value="1"/>
</dbReference>
<reference evidence="2" key="1">
    <citation type="journal article" date="2021" name="PeerJ">
        <title>Extensive microbial diversity within the chicken gut microbiome revealed by metagenomics and culture.</title>
        <authorList>
            <person name="Gilroy R."/>
            <person name="Ravi A."/>
            <person name="Getino M."/>
            <person name="Pursley I."/>
            <person name="Horton D.L."/>
            <person name="Alikhan N.F."/>
            <person name="Baker D."/>
            <person name="Gharbi K."/>
            <person name="Hall N."/>
            <person name="Watson M."/>
            <person name="Adriaenssens E.M."/>
            <person name="Foster-Nyarko E."/>
            <person name="Jarju S."/>
            <person name="Secka A."/>
            <person name="Antonio M."/>
            <person name="Oren A."/>
            <person name="Chaudhuri R.R."/>
            <person name="La Ragione R."/>
            <person name="Hildebrand F."/>
            <person name="Pallen M.J."/>
        </authorList>
    </citation>
    <scope>NUCLEOTIDE SEQUENCE</scope>
    <source>
        <strain evidence="2">ChiGjej5B5-7349</strain>
    </source>
</reference>